<comment type="caution">
    <text evidence="2">The sequence shown here is derived from an EMBL/GenBank/DDBJ whole genome shotgun (WGS) entry which is preliminary data.</text>
</comment>
<dbReference type="AlphaFoldDB" id="A0A6N9TJM0"/>
<proteinExistence type="predicted"/>
<dbReference type="Proteomes" id="UP000471381">
    <property type="component" value="Unassembled WGS sequence"/>
</dbReference>
<evidence type="ECO:0000313" key="3">
    <source>
        <dbReference type="Proteomes" id="UP000471381"/>
    </source>
</evidence>
<evidence type="ECO:0000256" key="1">
    <source>
        <dbReference type="SAM" id="Coils"/>
    </source>
</evidence>
<dbReference type="EMBL" id="JAAAWO010000002">
    <property type="protein sequence ID" value="NDW14888.1"/>
    <property type="molecule type" value="Genomic_DNA"/>
</dbReference>
<feature type="coiled-coil region" evidence="1">
    <location>
        <begin position="161"/>
        <end position="188"/>
    </location>
</feature>
<dbReference type="PROSITE" id="PS51257">
    <property type="entry name" value="PROKAR_LIPOPROTEIN"/>
    <property type="match status" value="1"/>
</dbReference>
<keyword evidence="3" id="KW-1185">Reference proteome</keyword>
<protein>
    <submittedName>
        <fullName evidence="2">Uncharacterized protein</fullName>
    </submittedName>
</protein>
<reference evidence="2 3" key="1">
    <citation type="submission" date="2020-01" db="EMBL/GenBank/DDBJ databases">
        <title>Genomes of bacteria type strains.</title>
        <authorList>
            <person name="Chen J."/>
            <person name="Zhu S."/>
            <person name="Yang J."/>
        </authorList>
    </citation>
    <scope>NUCLEOTIDE SEQUENCE [LARGE SCALE GENOMIC DNA]</scope>
    <source>
        <strain evidence="2 3">LMG 24078</strain>
    </source>
</reference>
<name>A0A6N9TJM0_9ALTE</name>
<sequence length="194" mass="22238">MRLSCFFIAVFFLVGCESLKDVKEKASDESPTHTQTALGSTFCFYENPPEDFLHNCDAKHWVGIWVNASDQPWTQRQQTLATLTNSDYDRLHAYILTLMNDTPYQNKLRAQLAFNEISPGFTEQSRKVIDVIAGAQNNQLMQFESALVVLEKENTSRGEKLITLQNEIDSLRKKLEELLQIEATLMDKNRSTQQ</sequence>
<gene>
    <name evidence="2" type="ORF">GTQ48_05000</name>
</gene>
<organism evidence="2 3">
    <name type="scientific">Alteromonas genovensis</name>
    <dbReference type="NCBI Taxonomy" id="471225"/>
    <lineage>
        <taxon>Bacteria</taxon>
        <taxon>Pseudomonadati</taxon>
        <taxon>Pseudomonadota</taxon>
        <taxon>Gammaproteobacteria</taxon>
        <taxon>Alteromonadales</taxon>
        <taxon>Alteromonadaceae</taxon>
        <taxon>Alteromonas/Salinimonas group</taxon>
        <taxon>Alteromonas</taxon>
    </lineage>
</organism>
<dbReference type="RefSeq" id="WP_163105419.1">
    <property type="nucleotide sequence ID" value="NZ_JAAAWO010000002.1"/>
</dbReference>
<evidence type="ECO:0000313" key="2">
    <source>
        <dbReference type="EMBL" id="NDW14888.1"/>
    </source>
</evidence>
<keyword evidence="1" id="KW-0175">Coiled coil</keyword>
<accession>A0A6N9TJM0</accession>